<dbReference type="InterPro" id="IPR036444">
    <property type="entry name" value="PLipase_A2_dom_sf"/>
</dbReference>
<dbReference type="Ensembl" id="ENSSAUT00010009720.1">
    <property type="protein sequence ID" value="ENSSAUP00010009105.1"/>
    <property type="gene ID" value="ENSSAUG00010004503.1"/>
</dbReference>
<feature type="disulfide bond" evidence="19">
    <location>
        <begin position="68"/>
        <end position="129"/>
    </location>
</feature>
<evidence type="ECO:0000256" key="2">
    <source>
        <dbReference type="ARBA" id="ARBA00007892"/>
    </source>
</evidence>
<dbReference type="RefSeq" id="XP_030273877.1">
    <property type="nucleotide sequence ID" value="XM_030418017.1"/>
</dbReference>
<comment type="catalytic activity">
    <reaction evidence="11">
        <text>1-hexadecanoyl-2-(9Z-octadecenoyl)-sn-glycero-3-phospho-(1'-sn-glycerol) + H2O = 1-hexadecanoyl-sn-glycero-3-phospho-(1'-sn-glycerol) + (9Z)-octadecenoate + H(+)</text>
        <dbReference type="Rhea" id="RHEA:40919"/>
        <dbReference type="ChEBI" id="CHEBI:15377"/>
        <dbReference type="ChEBI" id="CHEBI:15378"/>
        <dbReference type="ChEBI" id="CHEBI:30823"/>
        <dbReference type="ChEBI" id="CHEBI:72841"/>
        <dbReference type="ChEBI" id="CHEBI:75158"/>
    </reaction>
    <physiologicalReaction direction="left-to-right" evidence="11">
        <dbReference type="Rhea" id="RHEA:40920"/>
    </physiologicalReaction>
</comment>
<comment type="catalytic activity">
    <reaction evidence="15">
        <text>1-hexadecanoyl-2-(9Z-octadecenoyl)-sn-glycero-3-phosphocholine + H2O = 1-hexadecanoyl-sn-glycero-3-phosphocholine + (9Z)-octadecenoate + H(+)</text>
        <dbReference type="Rhea" id="RHEA:38779"/>
        <dbReference type="ChEBI" id="CHEBI:15377"/>
        <dbReference type="ChEBI" id="CHEBI:15378"/>
        <dbReference type="ChEBI" id="CHEBI:30823"/>
        <dbReference type="ChEBI" id="CHEBI:72998"/>
        <dbReference type="ChEBI" id="CHEBI:73001"/>
    </reaction>
    <physiologicalReaction direction="left-to-right" evidence="15">
        <dbReference type="Rhea" id="RHEA:38780"/>
    </physiologicalReaction>
</comment>
<feature type="binding site" evidence="18">
    <location>
        <position position="54"/>
    </location>
    <ligand>
        <name>Ca(2+)</name>
        <dbReference type="ChEBI" id="CHEBI:29108"/>
    </ligand>
</feature>
<evidence type="ECO:0000256" key="18">
    <source>
        <dbReference type="PIRSR" id="PIRSR601211-2"/>
    </source>
</evidence>
<feature type="disulfide bond" evidence="19">
    <location>
        <begin position="53"/>
        <end position="69"/>
    </location>
</feature>
<evidence type="ECO:0000256" key="7">
    <source>
        <dbReference type="ARBA" id="ARBA00022837"/>
    </source>
</evidence>
<reference evidence="22" key="2">
    <citation type="submission" date="2025-08" db="UniProtKB">
        <authorList>
            <consortium name="Ensembl"/>
        </authorList>
    </citation>
    <scope>IDENTIFICATION</scope>
</reference>
<evidence type="ECO:0000256" key="4">
    <source>
        <dbReference type="ARBA" id="ARBA00022525"/>
    </source>
</evidence>
<comment type="catalytic activity">
    <reaction evidence="10">
        <text>N,1-dihexadecanoyl-2-(9Z,12Z-octadecadienoyl)-sn-glycero-3-phosphoethanolamine + H2O = N,1-dihexadecanoyl-sn-glycero-3-phosphoethanolamine + (9Z,12Z)-octadecadienoate + H(+)</text>
        <dbReference type="Rhea" id="RHEA:56424"/>
        <dbReference type="ChEBI" id="CHEBI:15377"/>
        <dbReference type="ChEBI" id="CHEBI:15378"/>
        <dbReference type="ChEBI" id="CHEBI:30245"/>
        <dbReference type="ChEBI" id="CHEBI:85334"/>
        <dbReference type="ChEBI" id="CHEBI:85335"/>
    </reaction>
    <physiologicalReaction direction="left-to-right" evidence="10">
        <dbReference type="Rhea" id="RHEA:56425"/>
    </physiologicalReaction>
</comment>
<feature type="chain" id="PRO_5025719004" description="Phospholipase A2" evidence="20">
    <location>
        <begin position="22"/>
        <end position="149"/>
    </location>
</feature>
<dbReference type="OrthoDB" id="5841574at2759"/>
<evidence type="ECO:0000256" key="10">
    <source>
        <dbReference type="ARBA" id="ARBA00047535"/>
    </source>
</evidence>
<evidence type="ECO:0000256" key="3">
    <source>
        <dbReference type="ARBA" id="ARBA00013278"/>
    </source>
</evidence>
<evidence type="ECO:0000256" key="9">
    <source>
        <dbReference type="ARBA" id="ARBA00023157"/>
    </source>
</evidence>
<feature type="signal peptide" evidence="20">
    <location>
        <begin position="1"/>
        <end position="21"/>
    </location>
</feature>
<evidence type="ECO:0000256" key="8">
    <source>
        <dbReference type="ARBA" id="ARBA00023098"/>
    </source>
</evidence>
<evidence type="ECO:0000256" key="5">
    <source>
        <dbReference type="ARBA" id="ARBA00022723"/>
    </source>
</evidence>
<feature type="disulfide bond" evidence="19">
    <location>
        <begin position="108"/>
        <end position="120"/>
    </location>
</feature>
<dbReference type="AlphaFoldDB" id="A0A671U4Y5"/>
<feature type="domain" description="Phospholipase A2-like central" evidence="21">
    <location>
        <begin position="26"/>
        <end position="148"/>
    </location>
</feature>
<evidence type="ECO:0000259" key="21">
    <source>
        <dbReference type="SMART" id="SM00085"/>
    </source>
</evidence>
<feature type="disulfide bond" evidence="19">
    <location>
        <begin position="85"/>
        <end position="115"/>
    </location>
</feature>
<evidence type="ECO:0000256" key="19">
    <source>
        <dbReference type="PIRSR" id="PIRSR601211-3"/>
    </source>
</evidence>
<keyword evidence="8 20" id="KW-0443">Lipid metabolism</keyword>
<dbReference type="Pfam" id="PF00068">
    <property type="entry name" value="Phospholip_A2_1"/>
    <property type="match status" value="1"/>
</dbReference>
<keyword evidence="23" id="KW-1185">Reference proteome</keyword>
<dbReference type="PRINTS" id="PR00389">
    <property type="entry name" value="PHPHLIPASEA2"/>
</dbReference>
<organism evidence="22 23">
    <name type="scientific">Sparus aurata</name>
    <name type="common">Gilthead sea bream</name>
    <dbReference type="NCBI Taxonomy" id="8175"/>
    <lineage>
        <taxon>Eukaryota</taxon>
        <taxon>Metazoa</taxon>
        <taxon>Chordata</taxon>
        <taxon>Craniata</taxon>
        <taxon>Vertebrata</taxon>
        <taxon>Euteleostomi</taxon>
        <taxon>Actinopterygii</taxon>
        <taxon>Neopterygii</taxon>
        <taxon>Teleostei</taxon>
        <taxon>Neoteleostei</taxon>
        <taxon>Acanthomorphata</taxon>
        <taxon>Eupercaria</taxon>
        <taxon>Spariformes</taxon>
        <taxon>Sparidae</taxon>
        <taxon>Sparus</taxon>
    </lineage>
</organism>
<reference evidence="22" key="1">
    <citation type="submission" date="2021-04" db="EMBL/GenBank/DDBJ databases">
        <authorList>
            <consortium name="Wellcome Sanger Institute Data Sharing"/>
        </authorList>
    </citation>
    <scope>NUCLEOTIDE SEQUENCE [LARGE SCALE GENOMIC DNA]</scope>
</reference>
<protein>
    <recommendedName>
        <fullName evidence="3 20">Phospholipase A2</fullName>
        <ecNumber evidence="3 20">3.1.1.4</ecNumber>
    </recommendedName>
</protein>
<evidence type="ECO:0000256" key="1">
    <source>
        <dbReference type="ARBA" id="ARBA00004613"/>
    </source>
</evidence>
<dbReference type="Gene3D" id="1.20.90.10">
    <property type="entry name" value="Phospholipase A2 domain"/>
    <property type="match status" value="1"/>
</dbReference>
<evidence type="ECO:0000313" key="22">
    <source>
        <dbReference type="Ensembl" id="ENSSAUP00010009105.1"/>
    </source>
</evidence>
<evidence type="ECO:0000256" key="15">
    <source>
        <dbReference type="ARBA" id="ARBA00048699"/>
    </source>
</evidence>
<dbReference type="SUPFAM" id="SSF48619">
    <property type="entry name" value="Phospholipase A2, PLA2"/>
    <property type="match status" value="1"/>
</dbReference>
<dbReference type="GO" id="GO:0006644">
    <property type="term" value="P:phospholipid metabolic process"/>
    <property type="evidence" value="ECO:0007669"/>
    <property type="project" value="InterPro"/>
</dbReference>
<comment type="similarity">
    <text evidence="2">Belongs to the phospholipase A2 family. Group I subfamily. D49 sub-subfamily.</text>
</comment>
<dbReference type="PANTHER" id="PTHR11716:SF106">
    <property type="entry name" value="PHOSPHOLIPASE A2 A2-ACTITOXIN-UCS2A-LIKE"/>
    <property type="match status" value="1"/>
</dbReference>
<feature type="binding site" evidence="18">
    <location>
        <position position="73"/>
    </location>
    <ligand>
        <name>Ca(2+)</name>
        <dbReference type="ChEBI" id="CHEBI:29108"/>
    </ligand>
</feature>
<keyword evidence="20" id="KW-0732">Signal</keyword>
<dbReference type="GO" id="GO:0005576">
    <property type="term" value="C:extracellular region"/>
    <property type="evidence" value="ECO:0007669"/>
    <property type="project" value="UniProtKB-SubCell"/>
</dbReference>
<dbReference type="GO" id="GO:0005509">
    <property type="term" value="F:calcium ion binding"/>
    <property type="evidence" value="ECO:0007669"/>
    <property type="project" value="InterPro"/>
</dbReference>
<dbReference type="InterPro" id="IPR016090">
    <property type="entry name" value="PLA2-like_dom"/>
</dbReference>
<dbReference type="Proteomes" id="UP000472265">
    <property type="component" value="Chromosome 5"/>
</dbReference>
<comment type="catalytic activity">
    <reaction evidence="20">
        <text>a 1,2-diacyl-sn-glycero-3-phosphocholine + H2O = a 1-acyl-sn-glycero-3-phosphocholine + a fatty acid + H(+)</text>
        <dbReference type="Rhea" id="RHEA:15801"/>
        <dbReference type="ChEBI" id="CHEBI:15377"/>
        <dbReference type="ChEBI" id="CHEBI:15378"/>
        <dbReference type="ChEBI" id="CHEBI:28868"/>
        <dbReference type="ChEBI" id="CHEBI:57643"/>
        <dbReference type="ChEBI" id="CHEBI:58168"/>
        <dbReference type="EC" id="3.1.1.4"/>
    </reaction>
</comment>
<evidence type="ECO:0000256" key="6">
    <source>
        <dbReference type="ARBA" id="ARBA00022801"/>
    </source>
</evidence>
<evidence type="ECO:0000256" key="13">
    <source>
        <dbReference type="ARBA" id="ARBA00048227"/>
    </source>
</evidence>
<name>A0A671U4Y5_SPAAU</name>
<evidence type="ECO:0000256" key="12">
    <source>
        <dbReference type="ARBA" id="ARBA00048221"/>
    </source>
</evidence>
<dbReference type="InterPro" id="IPR033112">
    <property type="entry name" value="PLA2_Asp_AS"/>
</dbReference>
<dbReference type="GO" id="GO:0050482">
    <property type="term" value="P:arachidonate secretion"/>
    <property type="evidence" value="ECO:0007669"/>
    <property type="project" value="InterPro"/>
</dbReference>
<dbReference type="SMART" id="SM00085">
    <property type="entry name" value="PA2c"/>
    <property type="match status" value="1"/>
</dbReference>
<gene>
    <name evidence="22" type="primary">LOC115582201</name>
</gene>
<evidence type="ECO:0000256" key="16">
    <source>
        <dbReference type="ARBA" id="ARBA00049039"/>
    </source>
</evidence>
<comment type="cofactor">
    <cofactor evidence="18">
        <name>Ca(2+)</name>
        <dbReference type="ChEBI" id="CHEBI:29108"/>
    </cofactor>
    <text evidence="18">Binds 1 Ca(2+) ion per subunit.</text>
</comment>
<dbReference type="GO" id="GO:0047498">
    <property type="term" value="F:calcium-dependent phospholipase A2 activity"/>
    <property type="evidence" value="ECO:0007669"/>
    <property type="project" value="TreeGrafter"/>
</dbReference>
<feature type="binding site" evidence="18">
    <location>
        <position position="52"/>
    </location>
    <ligand>
        <name>Ca(2+)</name>
        <dbReference type="ChEBI" id="CHEBI:29108"/>
    </ligand>
</feature>
<comment type="catalytic activity">
    <reaction evidence="16">
        <text>1-hexadecanoyl-2-(9Z,12Z-octadecadienoyl)-sn-glycero-3-phosphoethanolamine + H2O = 1-hexadecanoyl-sn-glycero-3-phosphoethanolamine + (9Z,12Z)-octadecadienoate + H(+)</text>
        <dbReference type="Rhea" id="RHEA:40815"/>
        <dbReference type="ChEBI" id="CHEBI:15377"/>
        <dbReference type="ChEBI" id="CHEBI:15378"/>
        <dbReference type="ChEBI" id="CHEBI:30245"/>
        <dbReference type="ChEBI" id="CHEBI:73004"/>
        <dbReference type="ChEBI" id="CHEBI:73008"/>
    </reaction>
    <physiologicalReaction direction="left-to-right" evidence="16">
        <dbReference type="Rhea" id="RHEA:40816"/>
    </physiologicalReaction>
</comment>
<dbReference type="InParanoid" id="A0A671U4Y5"/>
<keyword evidence="6 20" id="KW-0378">Hydrolase</keyword>
<accession>A0A671U4Y5</accession>
<dbReference type="PROSITE" id="PS00118">
    <property type="entry name" value="PA2_HIS"/>
    <property type="match status" value="1"/>
</dbReference>
<dbReference type="PANTHER" id="PTHR11716">
    <property type="entry name" value="PHOSPHOLIPASE A2 FAMILY MEMBER"/>
    <property type="match status" value="1"/>
</dbReference>
<dbReference type="InterPro" id="IPR033113">
    <property type="entry name" value="PLA2_histidine"/>
</dbReference>
<dbReference type="GeneTree" id="ENSGT00940000154885"/>
<keyword evidence="7 18" id="KW-0106">Calcium</keyword>
<keyword evidence="5 18" id="KW-0479">Metal-binding</keyword>
<dbReference type="GO" id="GO:0005102">
    <property type="term" value="F:signaling receptor binding"/>
    <property type="evidence" value="ECO:0007669"/>
    <property type="project" value="UniProtKB-ARBA"/>
</dbReference>
<dbReference type="GO" id="GO:0016042">
    <property type="term" value="P:lipid catabolic process"/>
    <property type="evidence" value="ECO:0007669"/>
    <property type="project" value="InterPro"/>
</dbReference>
<dbReference type="EC" id="3.1.1.4" evidence="3 20"/>
<comment type="subcellular location">
    <subcellularLocation>
        <location evidence="1 20">Secreted</location>
    </subcellularLocation>
</comment>
<sequence length="149" mass="16684">MNLSGPLLLLLLSAACKLSDQQESSAFWQFGNMIWCVQPGVIPFKYNNYGCYCGLGGQGTPVDEVDQCCKVHDDCYTAKMKNHQCRGFSRLLFFVYYQYSCAGGQPTCSATNDYCQAAACECDRAAALCFTQAKYNPEHKNLDERFCKK</sequence>
<keyword evidence="9 19" id="KW-1015">Disulfide bond</keyword>
<dbReference type="CDD" id="cd00125">
    <property type="entry name" value="PLA2c"/>
    <property type="match status" value="1"/>
</dbReference>
<feature type="disulfide bond" evidence="19">
    <location>
        <begin position="75"/>
        <end position="122"/>
    </location>
</feature>
<evidence type="ECO:0000256" key="20">
    <source>
        <dbReference type="RuleBase" id="RU361236"/>
    </source>
</evidence>
<dbReference type="GeneID" id="115582201"/>
<keyword evidence="4 20" id="KW-0964">Secreted</keyword>
<evidence type="ECO:0000256" key="17">
    <source>
        <dbReference type="PIRSR" id="PIRSR601211-1"/>
    </source>
</evidence>
<evidence type="ECO:0000256" key="11">
    <source>
        <dbReference type="ARBA" id="ARBA00048015"/>
    </source>
</evidence>
<comment type="catalytic activity">
    <reaction evidence="13">
        <text>1,2-dihexadecanoyl-sn-glycero-3-phosphocholine + H2O = 1-hexadecanoyl-sn-glycero-3-phosphocholine + hexadecanoate + H(+)</text>
        <dbReference type="Rhea" id="RHEA:41223"/>
        <dbReference type="ChEBI" id="CHEBI:7896"/>
        <dbReference type="ChEBI" id="CHEBI:15377"/>
        <dbReference type="ChEBI" id="CHEBI:15378"/>
        <dbReference type="ChEBI" id="CHEBI:72998"/>
        <dbReference type="ChEBI" id="CHEBI:72999"/>
    </reaction>
    <physiologicalReaction direction="left-to-right" evidence="13">
        <dbReference type="Rhea" id="RHEA:41224"/>
    </physiologicalReaction>
</comment>
<feature type="active site" evidence="17">
    <location>
        <position position="72"/>
    </location>
</feature>
<comment type="catalytic activity">
    <reaction evidence="14">
        <text>1-hexadecanoyl-2-(5Z,8Z,11Z,14Z-eicosatetraenoyl)-sn-glycero-3-phosphocholine + H2O = 1-hexadecanoyl-sn-glycero-3-phosphocholine + (5Z,8Z,11Z,14Z)-eicosatetraenoate + H(+)</text>
        <dbReference type="Rhea" id="RHEA:40427"/>
        <dbReference type="ChEBI" id="CHEBI:15377"/>
        <dbReference type="ChEBI" id="CHEBI:15378"/>
        <dbReference type="ChEBI" id="CHEBI:32395"/>
        <dbReference type="ChEBI" id="CHEBI:72998"/>
        <dbReference type="ChEBI" id="CHEBI:73003"/>
    </reaction>
    <physiologicalReaction direction="left-to-right" evidence="14">
        <dbReference type="Rhea" id="RHEA:40428"/>
    </physiologicalReaction>
</comment>
<proteinExistence type="inferred from homology"/>
<dbReference type="OMA" id="ECEPASH"/>
<dbReference type="FunFam" id="1.20.90.10:FF:000011">
    <property type="entry name" value="Phospholipase A(2)"/>
    <property type="match status" value="1"/>
</dbReference>
<dbReference type="InterPro" id="IPR001211">
    <property type="entry name" value="PLA2"/>
</dbReference>
<feature type="binding site" evidence="18">
    <location>
        <position position="56"/>
    </location>
    <ligand>
        <name>Ca(2+)</name>
        <dbReference type="ChEBI" id="CHEBI:29108"/>
    </ligand>
</feature>
<feature type="active site" evidence="17">
    <location>
        <position position="123"/>
    </location>
</feature>
<dbReference type="PROSITE" id="PS00119">
    <property type="entry name" value="PA2_ASP"/>
    <property type="match status" value="1"/>
</dbReference>
<evidence type="ECO:0000313" key="23">
    <source>
        <dbReference type="Proteomes" id="UP000472265"/>
    </source>
</evidence>
<evidence type="ECO:0000256" key="14">
    <source>
        <dbReference type="ARBA" id="ARBA00048373"/>
    </source>
</evidence>
<reference evidence="22" key="3">
    <citation type="submission" date="2025-09" db="UniProtKB">
        <authorList>
            <consortium name="Ensembl"/>
        </authorList>
    </citation>
    <scope>IDENTIFICATION</scope>
</reference>
<dbReference type="GO" id="GO:0005543">
    <property type="term" value="F:phospholipid binding"/>
    <property type="evidence" value="ECO:0007669"/>
    <property type="project" value="TreeGrafter"/>
</dbReference>
<comment type="catalytic activity">
    <reaction evidence="12">
        <text>N-hexadecanoyl-1,2-di-(9Z-octadecenoyl)-sn-glycero-3-phosphoethanolamine + H2O = N-hexadecanoyl-1-(9Z-octadecenoyl)-sn-glycero-3-phosphoethanolamine + (9Z)-octadecenoate + H(+)</text>
        <dbReference type="Rhea" id="RHEA:45424"/>
        <dbReference type="ChEBI" id="CHEBI:15377"/>
        <dbReference type="ChEBI" id="CHEBI:15378"/>
        <dbReference type="ChEBI" id="CHEBI:30823"/>
        <dbReference type="ChEBI" id="CHEBI:78097"/>
        <dbReference type="ChEBI" id="CHEBI:85217"/>
    </reaction>
    <physiologicalReaction direction="left-to-right" evidence="12">
        <dbReference type="Rhea" id="RHEA:45425"/>
    </physiologicalReaction>
</comment>